<evidence type="ECO:0000313" key="5">
    <source>
        <dbReference type="EMBL" id="KDA53291.1"/>
    </source>
</evidence>
<feature type="domain" description="AAA+ ATPase" evidence="4">
    <location>
        <begin position="212"/>
        <end position="395"/>
    </location>
</feature>
<comment type="caution">
    <text evidence="5">The sequence shown here is derived from an EMBL/GenBank/DDBJ whole genome shotgun (WGS) entry which is preliminary data.</text>
</comment>
<evidence type="ECO:0000256" key="2">
    <source>
        <dbReference type="ARBA" id="ARBA00022741"/>
    </source>
</evidence>
<dbReference type="CDD" id="cd00009">
    <property type="entry name" value="AAA"/>
    <property type="match status" value="1"/>
</dbReference>
<dbReference type="Gene3D" id="3.30.230.10">
    <property type="match status" value="1"/>
</dbReference>
<dbReference type="InterPro" id="IPR001208">
    <property type="entry name" value="MCM_dom"/>
</dbReference>
<accession>A0A062XYU6</accession>
<dbReference type="RefSeq" id="WP_038049826.1">
    <property type="nucleotide sequence ID" value="NZ_JMFG01000023.1"/>
</dbReference>
<evidence type="ECO:0000256" key="3">
    <source>
        <dbReference type="ARBA" id="ARBA00022840"/>
    </source>
</evidence>
<dbReference type="GO" id="GO:0005524">
    <property type="term" value="F:ATP binding"/>
    <property type="evidence" value="ECO:0007669"/>
    <property type="project" value="UniProtKB-KW"/>
</dbReference>
<keyword evidence="6" id="KW-1185">Reference proteome</keyword>
<organism evidence="5 6">
    <name type="scientific">Thermoanaerobaculum aquaticum</name>
    <dbReference type="NCBI Taxonomy" id="1312852"/>
    <lineage>
        <taxon>Bacteria</taxon>
        <taxon>Pseudomonadati</taxon>
        <taxon>Acidobacteriota</taxon>
        <taxon>Thermoanaerobaculia</taxon>
        <taxon>Thermoanaerobaculales</taxon>
        <taxon>Thermoanaerobaculaceae</taxon>
        <taxon>Thermoanaerobaculum</taxon>
    </lineage>
</organism>
<dbReference type="InterPro" id="IPR045006">
    <property type="entry name" value="CHLI-like"/>
</dbReference>
<comment type="similarity">
    <text evidence="1">Belongs to the Mg-chelatase subunits D/I family. ComM subfamily.</text>
</comment>
<dbReference type="InterPro" id="IPR003593">
    <property type="entry name" value="AAA+_ATPase"/>
</dbReference>
<dbReference type="InterPro" id="IPR000523">
    <property type="entry name" value="Mg_chelatse_chII-like_cat_dom"/>
</dbReference>
<dbReference type="Pfam" id="PF13335">
    <property type="entry name" value="Mg_chelatase_C"/>
    <property type="match status" value="1"/>
</dbReference>
<evidence type="ECO:0000259" key="4">
    <source>
        <dbReference type="SMART" id="SM00382"/>
    </source>
</evidence>
<dbReference type="NCBIfam" id="TIGR00368">
    <property type="entry name" value="YifB family Mg chelatase-like AAA ATPase"/>
    <property type="match status" value="1"/>
</dbReference>
<dbReference type="SUPFAM" id="SSF54211">
    <property type="entry name" value="Ribosomal protein S5 domain 2-like"/>
    <property type="match status" value="1"/>
</dbReference>
<name>A0A062XYU6_9BACT</name>
<gene>
    <name evidence="5" type="ORF">EG19_05955</name>
</gene>
<protein>
    <recommendedName>
        <fullName evidence="4">AAA+ ATPase domain-containing protein</fullName>
    </recommendedName>
</protein>
<dbReference type="SUPFAM" id="SSF52540">
    <property type="entry name" value="P-loop containing nucleoside triphosphate hydrolases"/>
    <property type="match status" value="1"/>
</dbReference>
<reference evidence="5 6" key="1">
    <citation type="submission" date="2014-04" db="EMBL/GenBank/DDBJ databases">
        <title>The Genome Sequence of Thermoanaerobaculum aquaticum MP-01, The First Cultivated Group 23 Acidobacterium.</title>
        <authorList>
            <person name="Stamps B.W."/>
            <person name="Losey N.A."/>
            <person name="Lawson P.A."/>
            <person name="Stevenson B.S."/>
        </authorList>
    </citation>
    <scope>NUCLEOTIDE SEQUENCE [LARGE SCALE GENOMIC DNA]</scope>
    <source>
        <strain evidence="5 6">MP-01</strain>
    </source>
</reference>
<dbReference type="EMBL" id="JMFG01000023">
    <property type="protein sequence ID" value="KDA53291.1"/>
    <property type="molecule type" value="Genomic_DNA"/>
</dbReference>
<dbReference type="SMART" id="SM00382">
    <property type="entry name" value="AAA"/>
    <property type="match status" value="1"/>
</dbReference>
<dbReference type="Pfam" id="PF01078">
    <property type="entry name" value="Mg_chelatase"/>
    <property type="match status" value="1"/>
</dbReference>
<dbReference type="Gene3D" id="3.40.50.300">
    <property type="entry name" value="P-loop containing nucleotide triphosphate hydrolases"/>
    <property type="match status" value="1"/>
</dbReference>
<dbReference type="PANTHER" id="PTHR32039">
    <property type="entry name" value="MAGNESIUM-CHELATASE SUBUNIT CHLI"/>
    <property type="match status" value="1"/>
</dbReference>
<evidence type="ECO:0000313" key="6">
    <source>
        <dbReference type="Proteomes" id="UP000027284"/>
    </source>
</evidence>
<dbReference type="PRINTS" id="PR01657">
    <property type="entry name" value="MCMFAMILY"/>
</dbReference>
<dbReference type="STRING" id="1312852.EG19_05955"/>
<dbReference type="InterPro" id="IPR020568">
    <property type="entry name" value="Ribosomal_Su5_D2-typ_SF"/>
</dbReference>
<keyword evidence="3" id="KW-0067">ATP-binding</keyword>
<dbReference type="Proteomes" id="UP000027284">
    <property type="component" value="Unassembled WGS sequence"/>
</dbReference>
<dbReference type="Pfam" id="PF13541">
    <property type="entry name" value="ChlI"/>
    <property type="match status" value="1"/>
</dbReference>
<proteinExistence type="inferred from homology"/>
<dbReference type="OrthoDB" id="9813147at2"/>
<dbReference type="InterPro" id="IPR004482">
    <property type="entry name" value="Mg_chelat-rel"/>
</dbReference>
<dbReference type="GO" id="GO:0003677">
    <property type="term" value="F:DNA binding"/>
    <property type="evidence" value="ECO:0007669"/>
    <property type="project" value="InterPro"/>
</dbReference>
<dbReference type="InterPro" id="IPR025158">
    <property type="entry name" value="Mg_chelat-rel_C"/>
</dbReference>
<keyword evidence="2" id="KW-0547">Nucleotide-binding</keyword>
<dbReference type="PANTHER" id="PTHR32039:SF7">
    <property type="entry name" value="COMPETENCE PROTEIN COMM"/>
    <property type="match status" value="1"/>
</dbReference>
<dbReference type="AlphaFoldDB" id="A0A062XYU6"/>
<evidence type="ECO:0000256" key="1">
    <source>
        <dbReference type="ARBA" id="ARBA00006354"/>
    </source>
</evidence>
<dbReference type="InterPro" id="IPR014721">
    <property type="entry name" value="Ribsml_uS5_D2-typ_fold_subgr"/>
</dbReference>
<dbReference type="InterPro" id="IPR027417">
    <property type="entry name" value="P-loop_NTPase"/>
</dbReference>
<sequence>MVVKVCSAVPRGVEALPVRVEVEAHHGLPGLVVVGLPDAAVRESRERVVSAIRQLGATLESKSLVVNLSPAEERKEGTLLDLAIAVGVLASTGFVPSKGMGNLWLLGELSLDGQLRPVRGVLPIVEAATKHQAKVILPAENLPEAAVVKGAEVLGVSHLKEVVALIRGDGAGSWTKPEQASWWQPEQSRELDLADVAGQSHAKRALEVAAAGGHHLFFIGPPGSGKTMLAQRLPGILPPLSEEEALETTKVYSVAPLAPRPQGLLSVRPFRSPHHTISAAGLVGGGPYPRPGEVSLAHNGVLFLDELTEFRRDVLEVLRQPLESGCVVIARAAGSLRFPARFQLVAAANPCPCGFLGDPKRLCRCSPQAIARYRSRLSGPLLDRIDLHLTVHPVRFSELFTQGRGESSRAVRERVVAAREAQKRRLAGTGRTTNAQLTPEEVKRFCSPDGQGQKLLEAAMERLGLSARAIHRVLKVARTIADLDGSESVKAVHVAEALAYREQAMPA</sequence>